<evidence type="ECO:0000313" key="1">
    <source>
        <dbReference type="EMBL" id="VDP44444.1"/>
    </source>
</evidence>
<reference evidence="1 2" key="2">
    <citation type="submission" date="2018-11" db="EMBL/GenBank/DDBJ databases">
        <authorList>
            <consortium name="Pathogen Informatics"/>
        </authorList>
    </citation>
    <scope>NUCLEOTIDE SEQUENCE [LARGE SCALE GENOMIC DNA]</scope>
    <source>
        <strain evidence="1">Dakar</strain>
        <strain evidence="2">Dakar, Senegal</strain>
    </source>
</reference>
<dbReference type="AlphaFoldDB" id="A0A183K8T2"/>
<proteinExistence type="predicted"/>
<gene>
    <name evidence="1" type="ORF">SCUD_LOCUS11412</name>
</gene>
<name>A0A183K8T2_9TREM</name>
<dbReference type="WBParaSite" id="SCUD_0001141201-mRNA-1">
    <property type="protein sequence ID" value="SCUD_0001141201-mRNA-1"/>
    <property type="gene ID" value="SCUD_0001141201"/>
</dbReference>
<reference evidence="3" key="1">
    <citation type="submission" date="2016-06" db="UniProtKB">
        <authorList>
            <consortium name="WormBaseParasite"/>
        </authorList>
    </citation>
    <scope>IDENTIFICATION</scope>
</reference>
<protein>
    <submittedName>
        <fullName evidence="3">Transposase</fullName>
    </submittedName>
</protein>
<sequence>MWIRHILRKSPNCIMRQAQTWDPEGYRESGRLKNTLRQELEADMKRMNSNWVALNGERWRAAYDIP</sequence>
<evidence type="ECO:0000313" key="3">
    <source>
        <dbReference type="WBParaSite" id="SCUD_0001141201-mRNA-1"/>
    </source>
</evidence>
<dbReference type="EMBL" id="UZAK01034397">
    <property type="protein sequence ID" value="VDP44444.1"/>
    <property type="molecule type" value="Genomic_DNA"/>
</dbReference>
<evidence type="ECO:0000313" key="2">
    <source>
        <dbReference type="Proteomes" id="UP000279833"/>
    </source>
</evidence>
<dbReference type="Proteomes" id="UP000279833">
    <property type="component" value="Unassembled WGS sequence"/>
</dbReference>
<accession>A0A183K8T2</accession>
<keyword evidence="2" id="KW-1185">Reference proteome</keyword>
<organism evidence="3">
    <name type="scientific">Schistosoma curassoni</name>
    <dbReference type="NCBI Taxonomy" id="6186"/>
    <lineage>
        <taxon>Eukaryota</taxon>
        <taxon>Metazoa</taxon>
        <taxon>Spiralia</taxon>
        <taxon>Lophotrochozoa</taxon>
        <taxon>Platyhelminthes</taxon>
        <taxon>Trematoda</taxon>
        <taxon>Digenea</taxon>
        <taxon>Strigeidida</taxon>
        <taxon>Schistosomatoidea</taxon>
        <taxon>Schistosomatidae</taxon>
        <taxon>Schistosoma</taxon>
    </lineage>
</organism>